<dbReference type="PANTHER" id="PTHR11709">
    <property type="entry name" value="MULTI-COPPER OXIDASE"/>
    <property type="match status" value="1"/>
</dbReference>
<dbReference type="FunFam" id="2.60.40.420:FF:000045">
    <property type="entry name" value="Laccase 2"/>
    <property type="match status" value="1"/>
</dbReference>
<evidence type="ECO:0000256" key="4">
    <source>
        <dbReference type="ARBA" id="ARBA00023008"/>
    </source>
</evidence>
<dbReference type="Pfam" id="PF00394">
    <property type="entry name" value="Cu-oxidase"/>
    <property type="match status" value="1"/>
</dbReference>
<dbReference type="InterPro" id="IPR011706">
    <property type="entry name" value="Cu-oxidase_C"/>
</dbReference>
<dbReference type="AlphaFoldDB" id="A0A9P3UQQ3"/>
<dbReference type="InterPro" id="IPR045087">
    <property type="entry name" value="Cu-oxidase_fam"/>
</dbReference>
<dbReference type="InterPro" id="IPR001117">
    <property type="entry name" value="Cu-oxidase_2nd"/>
</dbReference>
<gene>
    <name evidence="11" type="primary">lcc13</name>
    <name evidence="11" type="ORF">LshimejAT787_1000870</name>
</gene>
<dbReference type="GO" id="GO:0005507">
    <property type="term" value="F:copper ion binding"/>
    <property type="evidence" value="ECO:0007669"/>
    <property type="project" value="InterPro"/>
</dbReference>
<evidence type="ECO:0000256" key="6">
    <source>
        <dbReference type="ARBA" id="ARBA00023180"/>
    </source>
</evidence>
<keyword evidence="4" id="KW-0186">Copper</keyword>
<keyword evidence="7" id="KW-0732">Signal</keyword>
<keyword evidence="5" id="KW-1015">Disulfide bond</keyword>
<dbReference type="PROSITE" id="PS00079">
    <property type="entry name" value="MULTICOPPER_OXIDASE1"/>
    <property type="match status" value="1"/>
</dbReference>
<dbReference type="Proteomes" id="UP001063166">
    <property type="component" value="Unassembled WGS sequence"/>
</dbReference>
<evidence type="ECO:0000313" key="12">
    <source>
        <dbReference type="Proteomes" id="UP001063166"/>
    </source>
</evidence>
<feature type="chain" id="PRO_5040326611" evidence="7">
    <location>
        <begin position="23"/>
        <end position="510"/>
    </location>
</feature>
<dbReference type="EMBL" id="BRPK01000010">
    <property type="protein sequence ID" value="GLB41487.1"/>
    <property type="molecule type" value="Genomic_DNA"/>
</dbReference>
<feature type="signal peptide" evidence="7">
    <location>
        <begin position="1"/>
        <end position="22"/>
    </location>
</feature>
<dbReference type="Gene3D" id="2.60.40.420">
    <property type="entry name" value="Cupredoxins - blue copper proteins"/>
    <property type="match status" value="3"/>
</dbReference>
<protein>
    <submittedName>
        <fullName evidence="11">Multicopper oxidase family protein</fullName>
    </submittedName>
</protein>
<accession>A0A9P3UQQ3</accession>
<evidence type="ECO:0000259" key="9">
    <source>
        <dbReference type="Pfam" id="PF07731"/>
    </source>
</evidence>
<dbReference type="PANTHER" id="PTHR11709:SF511">
    <property type="entry name" value="LACCASE"/>
    <property type="match status" value="1"/>
</dbReference>
<keyword evidence="3" id="KW-0560">Oxidoreductase</keyword>
<dbReference type="InterPro" id="IPR033138">
    <property type="entry name" value="Cu_oxidase_CS"/>
</dbReference>
<organism evidence="11 12">
    <name type="scientific">Lyophyllum shimeji</name>
    <name type="common">Hon-shimeji</name>
    <name type="synonym">Tricholoma shimeji</name>
    <dbReference type="NCBI Taxonomy" id="47721"/>
    <lineage>
        <taxon>Eukaryota</taxon>
        <taxon>Fungi</taxon>
        <taxon>Dikarya</taxon>
        <taxon>Basidiomycota</taxon>
        <taxon>Agaricomycotina</taxon>
        <taxon>Agaricomycetes</taxon>
        <taxon>Agaricomycetidae</taxon>
        <taxon>Agaricales</taxon>
        <taxon>Tricholomatineae</taxon>
        <taxon>Lyophyllaceae</taxon>
        <taxon>Lyophyllum</taxon>
    </lineage>
</organism>
<evidence type="ECO:0000256" key="1">
    <source>
        <dbReference type="ARBA" id="ARBA00010609"/>
    </source>
</evidence>
<dbReference type="GO" id="GO:0016491">
    <property type="term" value="F:oxidoreductase activity"/>
    <property type="evidence" value="ECO:0007669"/>
    <property type="project" value="UniProtKB-KW"/>
</dbReference>
<dbReference type="Pfam" id="PF07732">
    <property type="entry name" value="Cu-oxidase_3"/>
    <property type="match status" value="1"/>
</dbReference>
<comment type="similarity">
    <text evidence="1">Belongs to the multicopper oxidase family.</text>
</comment>
<dbReference type="SUPFAM" id="SSF49503">
    <property type="entry name" value="Cupredoxins"/>
    <property type="match status" value="3"/>
</dbReference>
<dbReference type="InterPro" id="IPR008972">
    <property type="entry name" value="Cupredoxin"/>
</dbReference>
<evidence type="ECO:0000259" key="8">
    <source>
        <dbReference type="Pfam" id="PF00394"/>
    </source>
</evidence>
<evidence type="ECO:0000256" key="5">
    <source>
        <dbReference type="ARBA" id="ARBA00023157"/>
    </source>
</evidence>
<evidence type="ECO:0000256" key="3">
    <source>
        <dbReference type="ARBA" id="ARBA00023002"/>
    </source>
</evidence>
<dbReference type="InterPro" id="IPR011707">
    <property type="entry name" value="Cu-oxidase-like_N"/>
</dbReference>
<name>A0A9P3UQQ3_LYOSH</name>
<evidence type="ECO:0000259" key="10">
    <source>
        <dbReference type="Pfam" id="PF07732"/>
    </source>
</evidence>
<dbReference type="CDD" id="cd13856">
    <property type="entry name" value="CuRO_1_Tv-LCC_like"/>
    <property type="match status" value="1"/>
</dbReference>
<feature type="domain" description="Plastocyanin-like" evidence="8">
    <location>
        <begin position="164"/>
        <end position="319"/>
    </location>
</feature>
<keyword evidence="6" id="KW-0325">Glycoprotein</keyword>
<comment type="caution">
    <text evidence="11">The sequence shown here is derived from an EMBL/GenBank/DDBJ whole genome shotgun (WGS) entry which is preliminary data.</text>
</comment>
<feature type="domain" description="Plastocyanin-like" evidence="10">
    <location>
        <begin position="32"/>
        <end position="151"/>
    </location>
</feature>
<proteinExistence type="inferred from homology"/>
<evidence type="ECO:0000256" key="7">
    <source>
        <dbReference type="SAM" id="SignalP"/>
    </source>
</evidence>
<keyword evidence="2" id="KW-0479">Metal-binding</keyword>
<keyword evidence="12" id="KW-1185">Reference proteome</keyword>
<feature type="domain" description="Plastocyanin-like" evidence="9">
    <location>
        <begin position="383"/>
        <end position="499"/>
    </location>
</feature>
<sequence length="510" mass="55865">MKDNLLFLIACISGLRPLTVYGADVNYTFNIANSAVAPDGFRRIGVIVNGAFPGPLIQAQKTDTLHITVNNQLTNANMRRSTTIHWHGLFQSRTASEDGPAGVNQCPISPGHSYTYDIPLNGQAGTFWYHSHLSSQYVDGLRGALVIYDPQDPHRGLYDIDDANTVITLADWYHTAAPALQEVYIHGNGGGNHEPVPDAGLINGSGRYIGGPLVARSRVDVVAGKRYRLRVINISVYSGYEFSIEGHRLTIIEVDGINHVPFTVDRFEIYAGQRYSVILTANQPVRNYWIRAPMELQHASDNDNLDTEKVYAILHYAGAPAGDPSTKPGSPSGTLLEEHLLAPLENPGAPGGNRPADRTIDLNFQRDNDGQTEWTVNGIRYESPGVPTLLNVIANGFTTEADFKPSEHTFVLNKDQIIDLVIHGSANGHTHACSIPTPVEAINDGPTSLHGHAFDIIQGESGPVNYVNPPRRDVVGVKGSTVIIRFKTDNPGPWFLHCRTSPRDYEFTNR</sequence>
<reference evidence="11" key="1">
    <citation type="submission" date="2022-07" db="EMBL/GenBank/DDBJ databases">
        <title>The genome of Lyophyllum shimeji provides insight into the initial evolution of ectomycorrhizal fungal genome.</title>
        <authorList>
            <person name="Kobayashi Y."/>
            <person name="Shibata T."/>
            <person name="Hirakawa H."/>
            <person name="Shigenobu S."/>
            <person name="Nishiyama T."/>
            <person name="Yamada A."/>
            <person name="Hasebe M."/>
            <person name="Kawaguchi M."/>
        </authorList>
    </citation>
    <scope>NUCLEOTIDE SEQUENCE</scope>
    <source>
        <strain evidence="11">AT787</strain>
    </source>
</reference>
<evidence type="ECO:0000256" key="2">
    <source>
        <dbReference type="ARBA" id="ARBA00022723"/>
    </source>
</evidence>
<evidence type="ECO:0000313" key="11">
    <source>
        <dbReference type="EMBL" id="GLB41487.1"/>
    </source>
</evidence>
<dbReference type="OrthoDB" id="2121828at2759"/>
<dbReference type="Pfam" id="PF07731">
    <property type="entry name" value="Cu-oxidase_2"/>
    <property type="match status" value="1"/>
</dbReference>